<evidence type="ECO:0000256" key="4">
    <source>
        <dbReference type="SAM" id="MobiDB-lite"/>
    </source>
</evidence>
<gene>
    <name evidence="6" type="ORF">H9Q78_08115</name>
</gene>
<keyword evidence="2" id="KW-0378">Hydrolase</keyword>
<evidence type="ECO:0000259" key="5">
    <source>
        <dbReference type="SMART" id="SM00479"/>
    </source>
</evidence>
<dbReference type="SUPFAM" id="SSF53098">
    <property type="entry name" value="Ribonuclease H-like"/>
    <property type="match status" value="1"/>
</dbReference>
<dbReference type="PANTHER" id="PTHR23044:SF61">
    <property type="entry name" value="3'-5' EXORIBONUCLEASE 1-RELATED"/>
    <property type="match status" value="1"/>
</dbReference>
<keyword evidence="3 6" id="KW-0269">Exonuclease</keyword>
<dbReference type="GO" id="GO:0003676">
    <property type="term" value="F:nucleic acid binding"/>
    <property type="evidence" value="ECO:0007669"/>
    <property type="project" value="InterPro"/>
</dbReference>
<protein>
    <submittedName>
        <fullName evidence="6">Exonuclease domain-containing protein</fullName>
    </submittedName>
</protein>
<dbReference type="Proteomes" id="UP000515823">
    <property type="component" value="Chromosome"/>
</dbReference>
<dbReference type="RefSeq" id="WP_249300842.1">
    <property type="nucleotide sequence ID" value="NZ_CP060634.1"/>
</dbReference>
<dbReference type="KEGG" id="qdo:H9Q78_08115"/>
<dbReference type="InterPro" id="IPR051274">
    <property type="entry name" value="3-5_Exoribonuclease"/>
</dbReference>
<evidence type="ECO:0000256" key="1">
    <source>
        <dbReference type="ARBA" id="ARBA00022722"/>
    </source>
</evidence>
<feature type="domain" description="Exonuclease" evidence="5">
    <location>
        <begin position="2"/>
        <end position="184"/>
    </location>
</feature>
<evidence type="ECO:0000313" key="6">
    <source>
        <dbReference type="EMBL" id="QNM04455.1"/>
    </source>
</evidence>
<dbReference type="CDD" id="cd06133">
    <property type="entry name" value="ERI-1_3'hExo_like"/>
    <property type="match status" value="1"/>
</dbReference>
<dbReference type="SMART" id="SM00479">
    <property type="entry name" value="EXOIII"/>
    <property type="match status" value="1"/>
</dbReference>
<dbReference type="InterPro" id="IPR012337">
    <property type="entry name" value="RNaseH-like_sf"/>
</dbReference>
<sequence length="346" mass="40170">MHYIVLDLEWNQSPRGKAGKRTGMPFEIIEIGAVKLDGEMRTVEVFNEVIKPAVYRQLHYKTKEILHMDIQELEKARKFQDVIGDFFKWCGDDYIMCTWGSMDLTELQRNLAFFKVENPMGKPLLYYDVQKLFSLLYEDGKSRRSLKDAVEYLEIEEDIPFHRAFDDTLYTVKIMQRMDLDAVRKYVSVDYFRLPDKKEEEIYIVFGRYAKYVSRVFATREKAMADKGAVSTKCYRCGKALRKRIRWFPVNAKTYLCLAYCPEHGYMKGKLRLKKAEAGGVFVVKTLKLISESDAEAVQMKKLEMSKKRKESKASSPASDSPEPQFLKASSPLRADAQLQSSLPLK</sequence>
<evidence type="ECO:0000256" key="2">
    <source>
        <dbReference type="ARBA" id="ARBA00022801"/>
    </source>
</evidence>
<dbReference type="AlphaFoldDB" id="A0A7G9G0X3"/>
<keyword evidence="1" id="KW-0540">Nuclease</keyword>
<dbReference type="InterPro" id="IPR013520">
    <property type="entry name" value="Ribonucl_H"/>
</dbReference>
<dbReference type="Pfam" id="PF00929">
    <property type="entry name" value="RNase_T"/>
    <property type="match status" value="1"/>
</dbReference>
<organism evidence="6 7">
    <name type="scientific">Qiania dongpingensis</name>
    <dbReference type="NCBI Taxonomy" id="2763669"/>
    <lineage>
        <taxon>Bacteria</taxon>
        <taxon>Bacillati</taxon>
        <taxon>Bacillota</taxon>
        <taxon>Clostridia</taxon>
        <taxon>Lachnospirales</taxon>
        <taxon>Lachnospiraceae</taxon>
        <taxon>Qiania</taxon>
    </lineage>
</organism>
<dbReference type="Gene3D" id="3.30.420.10">
    <property type="entry name" value="Ribonuclease H-like superfamily/Ribonuclease H"/>
    <property type="match status" value="1"/>
</dbReference>
<dbReference type="EMBL" id="CP060634">
    <property type="protein sequence ID" value="QNM04455.1"/>
    <property type="molecule type" value="Genomic_DNA"/>
</dbReference>
<dbReference type="PANTHER" id="PTHR23044">
    <property type="entry name" value="3'-5' EXONUCLEASE ERI1-RELATED"/>
    <property type="match status" value="1"/>
</dbReference>
<evidence type="ECO:0000256" key="3">
    <source>
        <dbReference type="ARBA" id="ARBA00022839"/>
    </source>
</evidence>
<dbReference type="InterPro" id="IPR047201">
    <property type="entry name" value="ERI-1_3'hExo-like"/>
</dbReference>
<name>A0A7G9G0X3_9FIRM</name>
<accession>A0A7G9G0X3</accession>
<keyword evidence="7" id="KW-1185">Reference proteome</keyword>
<dbReference type="GO" id="GO:0000175">
    <property type="term" value="F:3'-5'-RNA exonuclease activity"/>
    <property type="evidence" value="ECO:0007669"/>
    <property type="project" value="InterPro"/>
</dbReference>
<dbReference type="InterPro" id="IPR036397">
    <property type="entry name" value="RNaseH_sf"/>
</dbReference>
<proteinExistence type="predicted"/>
<reference evidence="6 7" key="1">
    <citation type="submission" date="2020-08" db="EMBL/GenBank/DDBJ databases">
        <authorList>
            <person name="Liu C."/>
            <person name="Sun Q."/>
        </authorList>
    </citation>
    <scope>NUCLEOTIDE SEQUENCE [LARGE SCALE GENOMIC DNA]</scope>
    <source>
        <strain evidence="6 7">NSJ-38</strain>
    </source>
</reference>
<feature type="region of interest" description="Disordered" evidence="4">
    <location>
        <begin position="303"/>
        <end position="346"/>
    </location>
</feature>
<evidence type="ECO:0000313" key="7">
    <source>
        <dbReference type="Proteomes" id="UP000515823"/>
    </source>
</evidence>